<dbReference type="EMBL" id="BART01040688">
    <property type="protein sequence ID" value="GAH30570.1"/>
    <property type="molecule type" value="Genomic_DNA"/>
</dbReference>
<evidence type="ECO:0000313" key="3">
    <source>
        <dbReference type="EMBL" id="GAH30570.1"/>
    </source>
</evidence>
<feature type="non-terminal residue" evidence="3">
    <location>
        <position position="1"/>
    </location>
</feature>
<dbReference type="SUPFAM" id="SSF51735">
    <property type="entry name" value="NAD(P)-binding Rossmann-fold domains"/>
    <property type="match status" value="1"/>
</dbReference>
<evidence type="ECO:0000259" key="2">
    <source>
        <dbReference type="Pfam" id="PF01370"/>
    </source>
</evidence>
<sequence length="88" mass="9981">PEKFIPLFITNALEEKPLPLYGDGSQIRDWIYVIDHCKAIDMLLEKGEVGEVYNIATGNLIQNIEIAKRIVNILDIPESMIKSVTDRP</sequence>
<dbReference type="Gene3D" id="3.40.50.720">
    <property type="entry name" value="NAD(P)-binding Rossmann-like Domain"/>
    <property type="match status" value="1"/>
</dbReference>
<dbReference type="InterPro" id="IPR001509">
    <property type="entry name" value="Epimerase_deHydtase"/>
</dbReference>
<accession>X1FDG3</accession>
<comment type="similarity">
    <text evidence="1">Belongs to the NAD(P)-dependent epimerase/dehydratase family.</text>
</comment>
<dbReference type="InterPro" id="IPR036291">
    <property type="entry name" value="NAD(P)-bd_dom_sf"/>
</dbReference>
<protein>
    <recommendedName>
        <fullName evidence="2">NAD-dependent epimerase/dehydratase domain-containing protein</fullName>
    </recommendedName>
</protein>
<dbReference type="AlphaFoldDB" id="X1FDG3"/>
<proteinExistence type="inferred from homology"/>
<dbReference type="Pfam" id="PF01370">
    <property type="entry name" value="Epimerase"/>
    <property type="match status" value="1"/>
</dbReference>
<gene>
    <name evidence="3" type="ORF">S01H4_66045</name>
</gene>
<dbReference type="PANTHER" id="PTHR43000">
    <property type="entry name" value="DTDP-D-GLUCOSE 4,6-DEHYDRATASE-RELATED"/>
    <property type="match status" value="1"/>
</dbReference>
<name>X1FDG3_9ZZZZ</name>
<feature type="non-terminal residue" evidence="3">
    <location>
        <position position="88"/>
    </location>
</feature>
<organism evidence="3">
    <name type="scientific">marine sediment metagenome</name>
    <dbReference type="NCBI Taxonomy" id="412755"/>
    <lineage>
        <taxon>unclassified sequences</taxon>
        <taxon>metagenomes</taxon>
        <taxon>ecological metagenomes</taxon>
    </lineage>
</organism>
<dbReference type="Gene3D" id="3.90.25.10">
    <property type="entry name" value="UDP-galactose 4-epimerase, domain 1"/>
    <property type="match status" value="1"/>
</dbReference>
<evidence type="ECO:0000256" key="1">
    <source>
        <dbReference type="ARBA" id="ARBA00007637"/>
    </source>
</evidence>
<comment type="caution">
    <text evidence="3">The sequence shown here is derived from an EMBL/GenBank/DDBJ whole genome shotgun (WGS) entry which is preliminary data.</text>
</comment>
<reference evidence="3" key="1">
    <citation type="journal article" date="2014" name="Front. Microbiol.">
        <title>High frequency of phylogenetically diverse reductive dehalogenase-homologous genes in deep subseafloor sedimentary metagenomes.</title>
        <authorList>
            <person name="Kawai M."/>
            <person name="Futagami T."/>
            <person name="Toyoda A."/>
            <person name="Takaki Y."/>
            <person name="Nishi S."/>
            <person name="Hori S."/>
            <person name="Arai W."/>
            <person name="Tsubouchi T."/>
            <person name="Morono Y."/>
            <person name="Uchiyama I."/>
            <person name="Ito T."/>
            <person name="Fujiyama A."/>
            <person name="Inagaki F."/>
            <person name="Takami H."/>
        </authorList>
    </citation>
    <scope>NUCLEOTIDE SEQUENCE</scope>
    <source>
        <strain evidence="3">Expedition CK06-06</strain>
    </source>
</reference>
<feature type="domain" description="NAD-dependent epimerase/dehydratase" evidence="2">
    <location>
        <begin position="1"/>
        <end position="56"/>
    </location>
</feature>